<dbReference type="SFLD" id="SFLDS00029">
    <property type="entry name" value="Radical_SAM"/>
    <property type="match status" value="1"/>
</dbReference>
<evidence type="ECO:0000256" key="3">
    <source>
        <dbReference type="ARBA" id="ARBA00005493"/>
    </source>
</evidence>
<evidence type="ECO:0000256" key="14">
    <source>
        <dbReference type="PIRNR" id="PIRNR000167"/>
    </source>
</evidence>
<keyword evidence="12 14" id="KW-0627">Porphyrin biosynthesis</keyword>
<dbReference type="Pfam" id="PF06969">
    <property type="entry name" value="HemN_C"/>
    <property type="match status" value="1"/>
</dbReference>
<evidence type="ECO:0000256" key="8">
    <source>
        <dbReference type="ARBA" id="ARBA00022723"/>
    </source>
</evidence>
<comment type="similarity">
    <text evidence="3 14">Belongs to the anaerobic coproporphyrinogen-III oxidase family.</text>
</comment>
<comment type="catalytic activity">
    <reaction evidence="13 14">
        <text>coproporphyrinogen III + 2 S-adenosyl-L-methionine = protoporphyrinogen IX + 2 5'-deoxyadenosine + 2 L-methionine + 2 CO2</text>
        <dbReference type="Rhea" id="RHEA:15425"/>
        <dbReference type="ChEBI" id="CHEBI:16526"/>
        <dbReference type="ChEBI" id="CHEBI:17319"/>
        <dbReference type="ChEBI" id="CHEBI:57307"/>
        <dbReference type="ChEBI" id="CHEBI:57309"/>
        <dbReference type="ChEBI" id="CHEBI:57844"/>
        <dbReference type="ChEBI" id="CHEBI:59789"/>
        <dbReference type="EC" id="1.3.98.3"/>
    </reaction>
</comment>
<sequence>MLKNVNPNILQITNAFMYTEYPHKSFWSTDMGSEDCHSALLELLTDEPNVPLLLYVHILYCTKLCWFCNCHIGEITQSQDKRKDYLELLYSEIRLFKKLFDKHSLAPNFTEIHLGGGSPTDLSMNDFSRLVENLSSIVDIKNLSEFSIEIDPRHSSREMLRFYHNQGINRISFGIQDFDPGVQKAINRIQPIELVEKLMGPEISDLFPNGINFDIICGLPHQTTETIKRTMDECVRLSPDRICFNYLHQAPEFSKHQRLMSDGKFGRPDHLPDYYERKKLFTIAMETLIKAGYIRTGYDHFAKPTDAVAKAMAEGKMQWNALGVTAGRYTSIIGVGIQSFSTIGNYYFQNFYDLKKYRESLRQGQFPIFRGHRQNQDDLIRRDVIQTLRSFFSIDFRCIDEKYAINFEEYFDPELVALDDYVRDGLIEIKDRSIIITEKGHQFANTVCYVFDKYKKNRPKF</sequence>
<feature type="binding site" evidence="15">
    <location>
        <position position="149"/>
    </location>
    <ligand>
        <name>S-adenosyl-L-methionine</name>
        <dbReference type="ChEBI" id="CHEBI:59789"/>
        <label>1</label>
    </ligand>
</feature>
<dbReference type="PANTHER" id="PTHR13932:SF6">
    <property type="entry name" value="OXYGEN-INDEPENDENT COPROPORPHYRINOGEN III OXIDASE"/>
    <property type="match status" value="1"/>
</dbReference>
<dbReference type="GO" id="GO:0051989">
    <property type="term" value="F:coproporphyrinogen dehydrogenase activity"/>
    <property type="evidence" value="ECO:0007669"/>
    <property type="project" value="UniProtKB-EC"/>
</dbReference>
<dbReference type="GO" id="GO:0005737">
    <property type="term" value="C:cytoplasm"/>
    <property type="evidence" value="ECO:0007669"/>
    <property type="project" value="UniProtKB-SubCell"/>
</dbReference>
<evidence type="ECO:0000256" key="9">
    <source>
        <dbReference type="ARBA" id="ARBA00023002"/>
    </source>
</evidence>
<gene>
    <name evidence="18" type="ORF">A2918_03250</name>
</gene>
<reference evidence="18 19" key="1">
    <citation type="journal article" date="2016" name="Nat. Commun.">
        <title>Thousands of microbial genomes shed light on interconnected biogeochemical processes in an aquifer system.</title>
        <authorList>
            <person name="Anantharaman K."/>
            <person name="Brown C.T."/>
            <person name="Hug L.A."/>
            <person name="Sharon I."/>
            <person name="Castelle C.J."/>
            <person name="Probst A.J."/>
            <person name="Thomas B.C."/>
            <person name="Singh A."/>
            <person name="Wilkins M.J."/>
            <person name="Karaoz U."/>
            <person name="Brodie E.L."/>
            <person name="Williams K.H."/>
            <person name="Hubbard S.S."/>
            <person name="Banfield J.F."/>
        </authorList>
    </citation>
    <scope>NUCLEOTIDE SEQUENCE [LARGE SCALE GENOMIC DNA]</scope>
</reference>
<dbReference type="STRING" id="1802694.A2918_03250"/>
<evidence type="ECO:0000256" key="13">
    <source>
        <dbReference type="ARBA" id="ARBA00048321"/>
    </source>
</evidence>
<feature type="binding site" evidence="16">
    <location>
        <position position="65"/>
    </location>
    <ligand>
        <name>[4Fe-4S] cluster</name>
        <dbReference type="ChEBI" id="CHEBI:49883"/>
        <note>4Fe-4S-S-AdoMet</note>
    </ligand>
</feature>
<evidence type="ECO:0000256" key="2">
    <source>
        <dbReference type="ARBA" id="ARBA00004785"/>
    </source>
</evidence>
<organism evidence="18 19">
    <name type="scientific">Candidatus Yanofskybacteria bacterium RIFCSPLOWO2_01_FULL_42_49</name>
    <dbReference type="NCBI Taxonomy" id="1802694"/>
    <lineage>
        <taxon>Bacteria</taxon>
        <taxon>Candidatus Yanofskyibacteriota</taxon>
    </lineage>
</organism>
<dbReference type="InterPro" id="IPR007197">
    <property type="entry name" value="rSAM"/>
</dbReference>
<name>A0A1F8GCG6_9BACT</name>
<dbReference type="PROSITE" id="PS51918">
    <property type="entry name" value="RADICAL_SAM"/>
    <property type="match status" value="1"/>
</dbReference>
<evidence type="ECO:0000256" key="7">
    <source>
        <dbReference type="ARBA" id="ARBA00022691"/>
    </source>
</evidence>
<evidence type="ECO:0000256" key="6">
    <source>
        <dbReference type="ARBA" id="ARBA00022490"/>
    </source>
</evidence>
<accession>A0A1F8GCG6</accession>
<dbReference type="GO" id="GO:0051539">
    <property type="term" value="F:4 iron, 4 sulfur cluster binding"/>
    <property type="evidence" value="ECO:0007669"/>
    <property type="project" value="UniProtKB-KW"/>
</dbReference>
<proteinExistence type="inferred from homology"/>
<dbReference type="GO" id="GO:0004109">
    <property type="term" value="F:coproporphyrinogen oxidase activity"/>
    <property type="evidence" value="ECO:0007669"/>
    <property type="project" value="InterPro"/>
</dbReference>
<protein>
    <recommendedName>
        <fullName evidence="14">Coproporphyrinogen-III oxidase</fullName>
        <ecNumber evidence="14">1.3.98.3</ecNumber>
    </recommendedName>
</protein>
<evidence type="ECO:0000256" key="12">
    <source>
        <dbReference type="ARBA" id="ARBA00023244"/>
    </source>
</evidence>
<dbReference type="InterPro" id="IPR058240">
    <property type="entry name" value="rSAM_sf"/>
</dbReference>
<feature type="binding site" evidence="16">
    <location>
        <position position="68"/>
    </location>
    <ligand>
        <name>[4Fe-4S] cluster</name>
        <dbReference type="ChEBI" id="CHEBI:49883"/>
        <note>4Fe-4S-S-AdoMet</note>
    </ligand>
</feature>
<dbReference type="Proteomes" id="UP000178227">
    <property type="component" value="Unassembled WGS sequence"/>
</dbReference>
<comment type="subunit">
    <text evidence="4">Monomer.</text>
</comment>
<evidence type="ECO:0000256" key="1">
    <source>
        <dbReference type="ARBA" id="ARBA00004496"/>
    </source>
</evidence>
<feature type="binding site" evidence="15">
    <location>
        <position position="188"/>
    </location>
    <ligand>
        <name>S-adenosyl-L-methionine</name>
        <dbReference type="ChEBI" id="CHEBI:59789"/>
        <label>2</label>
    </ligand>
</feature>
<evidence type="ECO:0000256" key="5">
    <source>
        <dbReference type="ARBA" id="ARBA00022485"/>
    </source>
</evidence>
<comment type="subcellular location">
    <subcellularLocation>
        <location evidence="1 14">Cytoplasm</location>
    </subcellularLocation>
</comment>
<keyword evidence="9 14" id="KW-0560">Oxidoreductase</keyword>
<comment type="pathway">
    <text evidence="2 14">Porphyrin-containing compound metabolism; protoporphyrin-IX biosynthesis; protoporphyrinogen-IX from coproporphyrinogen-III (AdoMet route): step 1/1.</text>
</comment>
<dbReference type="Pfam" id="PF04055">
    <property type="entry name" value="Radical_SAM"/>
    <property type="match status" value="1"/>
</dbReference>
<feature type="binding site" evidence="15">
    <location>
        <position position="214"/>
    </location>
    <ligand>
        <name>S-adenosyl-L-methionine</name>
        <dbReference type="ChEBI" id="CHEBI:59789"/>
        <label>2</label>
    </ligand>
</feature>
<dbReference type="InterPro" id="IPR010723">
    <property type="entry name" value="HemN_C"/>
</dbReference>
<dbReference type="AlphaFoldDB" id="A0A1F8GCG6"/>
<dbReference type="PANTHER" id="PTHR13932">
    <property type="entry name" value="COPROPORPHYRINIGEN III OXIDASE"/>
    <property type="match status" value="1"/>
</dbReference>
<dbReference type="SFLD" id="SFLDG01065">
    <property type="entry name" value="anaerobic_coproporphyrinogen-I"/>
    <property type="match status" value="1"/>
</dbReference>
<keyword evidence="5 14" id="KW-0004">4Fe-4S</keyword>
<keyword evidence="6 14" id="KW-0963">Cytoplasm</keyword>
<dbReference type="EC" id="1.3.98.3" evidence="14"/>
<evidence type="ECO:0000256" key="4">
    <source>
        <dbReference type="ARBA" id="ARBA00011245"/>
    </source>
</evidence>
<dbReference type="GO" id="GO:0006782">
    <property type="term" value="P:protoporphyrinogen IX biosynthetic process"/>
    <property type="evidence" value="ECO:0007669"/>
    <property type="project" value="UniProtKB-UniPathway"/>
</dbReference>
<dbReference type="SUPFAM" id="SSF102114">
    <property type="entry name" value="Radical SAM enzymes"/>
    <property type="match status" value="1"/>
</dbReference>
<comment type="caution">
    <text evidence="18">The sequence shown here is derived from an EMBL/GenBank/DDBJ whole genome shotgun (WGS) entry which is preliminary data.</text>
</comment>
<dbReference type="Gene3D" id="3.80.30.20">
    <property type="entry name" value="tm_1862 like domain"/>
    <property type="match status" value="1"/>
</dbReference>
<keyword evidence="11 14" id="KW-0411">Iron-sulfur</keyword>
<evidence type="ECO:0000256" key="16">
    <source>
        <dbReference type="PIRSR" id="PIRSR000167-2"/>
    </source>
</evidence>
<keyword evidence="7 14" id="KW-0949">S-adenosyl-L-methionine</keyword>
<dbReference type="Gene3D" id="1.10.10.920">
    <property type="match status" value="1"/>
</dbReference>
<comment type="cofactor">
    <cofactor evidence="14 16">
        <name>[4Fe-4S] cluster</name>
        <dbReference type="ChEBI" id="CHEBI:49883"/>
    </cofactor>
    <text evidence="14 16">Binds 1 [4Fe-4S] cluster. The cluster is coordinated with 3 cysteines and an exchangeable S-adenosyl-L-methionine.</text>
</comment>
<dbReference type="GO" id="GO:0046872">
    <property type="term" value="F:metal ion binding"/>
    <property type="evidence" value="ECO:0007669"/>
    <property type="project" value="UniProtKB-KW"/>
</dbReference>
<feature type="binding site" evidence="16">
    <location>
        <position position="61"/>
    </location>
    <ligand>
        <name>[4Fe-4S] cluster</name>
        <dbReference type="ChEBI" id="CHEBI:49883"/>
        <note>4Fe-4S-S-AdoMet</note>
    </ligand>
</feature>
<keyword evidence="8 14" id="KW-0479">Metal-binding</keyword>
<evidence type="ECO:0000256" key="10">
    <source>
        <dbReference type="ARBA" id="ARBA00023004"/>
    </source>
</evidence>
<dbReference type="NCBIfam" id="TIGR00538">
    <property type="entry name" value="hemN"/>
    <property type="match status" value="1"/>
</dbReference>
<dbReference type="EMBL" id="MGKI01000014">
    <property type="protein sequence ID" value="OGN22149.1"/>
    <property type="molecule type" value="Genomic_DNA"/>
</dbReference>
<evidence type="ECO:0000259" key="17">
    <source>
        <dbReference type="PROSITE" id="PS51918"/>
    </source>
</evidence>
<dbReference type="InterPro" id="IPR006638">
    <property type="entry name" value="Elp3/MiaA/NifB-like_rSAM"/>
</dbReference>
<feature type="binding site" evidence="15">
    <location>
        <position position="116"/>
    </location>
    <ligand>
        <name>S-adenosyl-L-methionine</name>
        <dbReference type="ChEBI" id="CHEBI:59789"/>
        <label>1</label>
    </ligand>
</feature>
<feature type="domain" description="Radical SAM core" evidence="17">
    <location>
        <begin position="46"/>
        <end position="295"/>
    </location>
</feature>
<dbReference type="PIRSF" id="PIRSF000167">
    <property type="entry name" value="HemN"/>
    <property type="match status" value="1"/>
</dbReference>
<dbReference type="InterPro" id="IPR023404">
    <property type="entry name" value="rSAM_horseshoe"/>
</dbReference>
<evidence type="ECO:0000256" key="15">
    <source>
        <dbReference type="PIRSR" id="PIRSR000167-1"/>
    </source>
</evidence>
<dbReference type="SMART" id="SM00729">
    <property type="entry name" value="Elp3"/>
    <property type="match status" value="1"/>
</dbReference>
<evidence type="ECO:0000313" key="19">
    <source>
        <dbReference type="Proteomes" id="UP000178227"/>
    </source>
</evidence>
<dbReference type="InterPro" id="IPR004558">
    <property type="entry name" value="Coprogen_oxidase_HemN"/>
</dbReference>
<feature type="binding site" evidence="15">
    <location>
        <position position="55"/>
    </location>
    <ligand>
        <name>S-adenosyl-L-methionine</name>
        <dbReference type="ChEBI" id="CHEBI:59789"/>
        <label>1</label>
    </ligand>
</feature>
<evidence type="ECO:0000313" key="18">
    <source>
        <dbReference type="EMBL" id="OGN22149.1"/>
    </source>
</evidence>
<feature type="binding site" evidence="15">
    <location>
        <position position="176"/>
    </location>
    <ligand>
        <name>S-adenosyl-L-methionine</name>
        <dbReference type="ChEBI" id="CHEBI:59789"/>
        <label>2</label>
    </ligand>
</feature>
<dbReference type="InterPro" id="IPR034505">
    <property type="entry name" value="Coproporphyrinogen-III_oxidase"/>
</dbReference>
<dbReference type="UniPathway" id="UPA00251">
    <property type="reaction ID" value="UER00323"/>
</dbReference>
<evidence type="ECO:0000256" key="11">
    <source>
        <dbReference type="ARBA" id="ARBA00023014"/>
    </source>
</evidence>
<keyword evidence="10 14" id="KW-0408">Iron</keyword>